<gene>
    <name evidence="2" type="ORF">QQZ08_011495</name>
</gene>
<dbReference type="PANTHER" id="PTHR38049">
    <property type="entry name" value="RICIN B LECTIN DOMAIN-CONTAINING PROTEIN"/>
    <property type="match status" value="1"/>
</dbReference>
<keyword evidence="3" id="KW-1185">Reference proteome</keyword>
<sequence>MVIGLLAITAIPTVTGVGQAISAQKQQNASLTKEQEKFHLTAVMKRKGKLEETGTGVLVNNKLYFDLPGYPVEGHKFCGYYFKYPSEEGHRGMVSTIAVDPPMLNWIYVNGDTHAVEYGARKDTVGHVIGPWGWTDDDRFLTLEGDHDAFVVVKEAGDGDDDGRWAVYWDPEGEIREKHRSSKKCRAVALRRLLQMGVESRYVRD</sequence>
<reference evidence="2 3" key="1">
    <citation type="journal article" date="2025" name="Microbiol. Resour. Announc.">
        <title>Draft genome sequences for Neonectria magnoliae and Neonectria punicea, canker pathogens of Liriodendron tulipifera and Acer saccharum in West Virginia.</title>
        <authorList>
            <person name="Petronek H.M."/>
            <person name="Kasson M.T."/>
            <person name="Metheny A.M."/>
            <person name="Stauder C.M."/>
            <person name="Lovett B."/>
            <person name="Lynch S.C."/>
            <person name="Garnas J.R."/>
            <person name="Kasson L.R."/>
            <person name="Stajich J.E."/>
        </authorList>
    </citation>
    <scope>NUCLEOTIDE SEQUENCE [LARGE SCALE GENOMIC DNA]</scope>
    <source>
        <strain evidence="2 3">NRRL 64651</strain>
    </source>
</reference>
<dbReference type="EMBL" id="JAZAVK010000178">
    <property type="protein sequence ID" value="KAK7417799.1"/>
    <property type="molecule type" value="Genomic_DNA"/>
</dbReference>
<protein>
    <submittedName>
        <fullName evidence="2">Uncharacterized protein</fullName>
    </submittedName>
</protein>
<name>A0ABR1HA83_9HYPO</name>
<keyword evidence="1" id="KW-0732">Signal</keyword>
<evidence type="ECO:0000313" key="3">
    <source>
        <dbReference type="Proteomes" id="UP001498421"/>
    </source>
</evidence>
<feature type="chain" id="PRO_5046144454" evidence="1">
    <location>
        <begin position="17"/>
        <end position="205"/>
    </location>
</feature>
<dbReference type="PANTHER" id="PTHR38049:SF1">
    <property type="entry name" value="PROTEIN KINASE DOMAIN-CONTAINING PROTEIN"/>
    <property type="match status" value="1"/>
</dbReference>
<evidence type="ECO:0000256" key="1">
    <source>
        <dbReference type="SAM" id="SignalP"/>
    </source>
</evidence>
<organism evidence="2 3">
    <name type="scientific">Neonectria magnoliae</name>
    <dbReference type="NCBI Taxonomy" id="2732573"/>
    <lineage>
        <taxon>Eukaryota</taxon>
        <taxon>Fungi</taxon>
        <taxon>Dikarya</taxon>
        <taxon>Ascomycota</taxon>
        <taxon>Pezizomycotina</taxon>
        <taxon>Sordariomycetes</taxon>
        <taxon>Hypocreomycetidae</taxon>
        <taxon>Hypocreales</taxon>
        <taxon>Nectriaceae</taxon>
        <taxon>Neonectria</taxon>
    </lineage>
</organism>
<comment type="caution">
    <text evidence="2">The sequence shown here is derived from an EMBL/GenBank/DDBJ whole genome shotgun (WGS) entry which is preliminary data.</text>
</comment>
<dbReference type="Proteomes" id="UP001498421">
    <property type="component" value="Unassembled WGS sequence"/>
</dbReference>
<proteinExistence type="predicted"/>
<feature type="signal peptide" evidence="1">
    <location>
        <begin position="1"/>
        <end position="16"/>
    </location>
</feature>
<evidence type="ECO:0000313" key="2">
    <source>
        <dbReference type="EMBL" id="KAK7417799.1"/>
    </source>
</evidence>
<accession>A0ABR1HA83</accession>